<proteinExistence type="predicted"/>
<feature type="compositionally biased region" description="Low complexity" evidence="1">
    <location>
        <begin position="76"/>
        <end position="91"/>
    </location>
</feature>
<keyword evidence="2" id="KW-1133">Transmembrane helix</keyword>
<sequence>MILSALGQARTDLFLGSFPKGLILVGVGHYLYIRHFLSKLPMWDVGLTPTNTIPSSPTISPFEEQISPEIAPLLPSPAVSSSTQTIPSSSTLPEPENDDVFADPDPAFAPSASPPASSLATLSSQAPGVFIYFVFAALSCFSLRLLAGSAI</sequence>
<feature type="transmembrane region" description="Helical" evidence="2">
    <location>
        <begin position="129"/>
        <end position="147"/>
    </location>
</feature>
<keyword evidence="4" id="KW-1185">Reference proteome</keyword>
<evidence type="ECO:0000256" key="2">
    <source>
        <dbReference type="SAM" id="Phobius"/>
    </source>
</evidence>
<evidence type="ECO:0000256" key="1">
    <source>
        <dbReference type="SAM" id="MobiDB-lite"/>
    </source>
</evidence>
<protein>
    <submittedName>
        <fullName evidence="3">Uncharacterized protein</fullName>
    </submittedName>
</protein>
<keyword evidence="2" id="KW-0812">Transmembrane</keyword>
<evidence type="ECO:0000313" key="3">
    <source>
        <dbReference type="EMBL" id="KAG7581524.1"/>
    </source>
</evidence>
<dbReference type="EMBL" id="JAEFBJ010000008">
    <property type="protein sequence ID" value="KAG7581524.1"/>
    <property type="molecule type" value="Genomic_DNA"/>
</dbReference>
<evidence type="ECO:0000313" key="4">
    <source>
        <dbReference type="Proteomes" id="UP000694251"/>
    </source>
</evidence>
<keyword evidence="2" id="KW-0472">Membrane</keyword>
<dbReference type="AlphaFoldDB" id="A0A8T2B8K8"/>
<name>A0A8T2B8K8_ARASU</name>
<comment type="caution">
    <text evidence="3">The sequence shown here is derived from an EMBL/GenBank/DDBJ whole genome shotgun (WGS) entry which is preliminary data.</text>
</comment>
<organism evidence="3 4">
    <name type="scientific">Arabidopsis suecica</name>
    <name type="common">Swedish thale-cress</name>
    <name type="synonym">Cardaminopsis suecica</name>
    <dbReference type="NCBI Taxonomy" id="45249"/>
    <lineage>
        <taxon>Eukaryota</taxon>
        <taxon>Viridiplantae</taxon>
        <taxon>Streptophyta</taxon>
        <taxon>Embryophyta</taxon>
        <taxon>Tracheophyta</taxon>
        <taxon>Spermatophyta</taxon>
        <taxon>Magnoliopsida</taxon>
        <taxon>eudicotyledons</taxon>
        <taxon>Gunneridae</taxon>
        <taxon>Pentapetalae</taxon>
        <taxon>rosids</taxon>
        <taxon>malvids</taxon>
        <taxon>Brassicales</taxon>
        <taxon>Brassicaceae</taxon>
        <taxon>Camelineae</taxon>
        <taxon>Arabidopsis</taxon>
    </lineage>
</organism>
<dbReference type="Proteomes" id="UP000694251">
    <property type="component" value="Chromosome 8"/>
</dbReference>
<gene>
    <name evidence="3" type="ORF">ISN44_As08g011960</name>
</gene>
<reference evidence="3 4" key="1">
    <citation type="submission" date="2020-12" db="EMBL/GenBank/DDBJ databases">
        <title>Concerted genomic and epigenomic changes stabilize Arabidopsis allopolyploids.</title>
        <authorList>
            <person name="Chen Z."/>
        </authorList>
    </citation>
    <scope>NUCLEOTIDE SEQUENCE [LARGE SCALE GENOMIC DNA]</scope>
    <source>
        <strain evidence="3">As9502</strain>
        <tissue evidence="3">Leaf</tissue>
    </source>
</reference>
<feature type="region of interest" description="Disordered" evidence="1">
    <location>
        <begin position="76"/>
        <end position="108"/>
    </location>
</feature>
<accession>A0A8T2B8K8</accession>
<feature type="transmembrane region" description="Helical" evidence="2">
    <location>
        <begin position="12"/>
        <end position="33"/>
    </location>
</feature>